<sequence>MQMIDQRVVIREDSSPASGGVRLINNNRNGCDRWWLFYFSCFLFRFFFFALHIVFHDFITLLAASASASIYPNRIVCTGYCLFS</sequence>
<keyword evidence="1" id="KW-0812">Transmembrane</keyword>
<evidence type="ECO:0000313" key="3">
    <source>
        <dbReference type="Proteomes" id="UP000247810"/>
    </source>
</evidence>
<name>A0A319E8H9_9EURO</name>
<reference evidence="2 3" key="1">
    <citation type="submission" date="2018-02" db="EMBL/GenBank/DDBJ databases">
        <title>The genomes of Aspergillus section Nigri reveals drivers in fungal speciation.</title>
        <authorList>
            <consortium name="DOE Joint Genome Institute"/>
            <person name="Vesth T.C."/>
            <person name="Nybo J."/>
            <person name="Theobald S."/>
            <person name="Brandl J."/>
            <person name="Frisvad J.C."/>
            <person name="Nielsen K.F."/>
            <person name="Lyhne E.K."/>
            <person name="Kogle M.E."/>
            <person name="Kuo A."/>
            <person name="Riley R."/>
            <person name="Clum A."/>
            <person name="Nolan M."/>
            <person name="Lipzen A."/>
            <person name="Salamov A."/>
            <person name="Henrissat B."/>
            <person name="Wiebenga A."/>
            <person name="De vries R.P."/>
            <person name="Grigoriev I.V."/>
            <person name="Mortensen U.H."/>
            <person name="Andersen M.R."/>
            <person name="Baker S.E."/>
        </authorList>
    </citation>
    <scope>NUCLEOTIDE SEQUENCE [LARGE SCALE GENOMIC DNA]</scope>
    <source>
        <strain evidence="2 3">CBS 707.79</strain>
    </source>
</reference>
<dbReference type="EMBL" id="KZ825798">
    <property type="protein sequence ID" value="PYH99963.1"/>
    <property type="molecule type" value="Genomic_DNA"/>
</dbReference>
<feature type="transmembrane region" description="Helical" evidence="1">
    <location>
        <begin position="35"/>
        <end position="55"/>
    </location>
</feature>
<protein>
    <submittedName>
        <fullName evidence="2">Uncharacterized protein</fullName>
    </submittedName>
</protein>
<proteinExistence type="predicted"/>
<accession>A0A319E8H9</accession>
<dbReference type="Proteomes" id="UP000247810">
    <property type="component" value="Unassembled WGS sequence"/>
</dbReference>
<keyword evidence="1" id="KW-1133">Transmembrane helix</keyword>
<gene>
    <name evidence="2" type="ORF">BO71DRAFT_86558</name>
</gene>
<dbReference type="AlphaFoldDB" id="A0A319E8H9"/>
<organism evidence="2 3">
    <name type="scientific">Aspergillus ellipticus CBS 707.79</name>
    <dbReference type="NCBI Taxonomy" id="1448320"/>
    <lineage>
        <taxon>Eukaryota</taxon>
        <taxon>Fungi</taxon>
        <taxon>Dikarya</taxon>
        <taxon>Ascomycota</taxon>
        <taxon>Pezizomycotina</taxon>
        <taxon>Eurotiomycetes</taxon>
        <taxon>Eurotiomycetidae</taxon>
        <taxon>Eurotiales</taxon>
        <taxon>Aspergillaceae</taxon>
        <taxon>Aspergillus</taxon>
        <taxon>Aspergillus subgen. Circumdati</taxon>
    </lineage>
</organism>
<keyword evidence="1" id="KW-0472">Membrane</keyword>
<dbReference type="VEuPathDB" id="FungiDB:BO71DRAFT_86558"/>
<evidence type="ECO:0000256" key="1">
    <source>
        <dbReference type="SAM" id="Phobius"/>
    </source>
</evidence>
<keyword evidence="3" id="KW-1185">Reference proteome</keyword>
<evidence type="ECO:0000313" key="2">
    <source>
        <dbReference type="EMBL" id="PYH99963.1"/>
    </source>
</evidence>